<proteinExistence type="predicted"/>
<feature type="region of interest" description="Disordered" evidence="2">
    <location>
        <begin position="149"/>
        <end position="184"/>
    </location>
</feature>
<dbReference type="EMBL" id="JABANM010026243">
    <property type="protein sequence ID" value="KAF4713295.1"/>
    <property type="molecule type" value="Genomic_DNA"/>
</dbReference>
<accession>A0A7J6QXY9</accession>
<name>A0A7J6QXY9_PEROL</name>
<feature type="non-terminal residue" evidence="3">
    <location>
        <position position="413"/>
    </location>
</feature>
<organism evidence="3 4">
    <name type="scientific">Perkinsus olseni</name>
    <name type="common">Perkinsus atlanticus</name>
    <dbReference type="NCBI Taxonomy" id="32597"/>
    <lineage>
        <taxon>Eukaryota</taxon>
        <taxon>Sar</taxon>
        <taxon>Alveolata</taxon>
        <taxon>Perkinsozoa</taxon>
        <taxon>Perkinsea</taxon>
        <taxon>Perkinsida</taxon>
        <taxon>Perkinsidae</taxon>
        <taxon>Perkinsus</taxon>
    </lineage>
</organism>
<sequence>GPTKARADEPTTPVLIATPKSLEGAAPSEKAVPAASPVTRPGSLPSTTLPKLMPSEWGEMRSTRPVWMAAPPPADATRYQSPDRSRGTAVLEGRLMELDEEVRALRLENASLRAELEILRPSFSATLPRQEHLSDPKAPVCLSTAEVGVPRSRPIPTSDTGPEKMPRKFSSVPLPPERRDSEYCHGSANPRTHCRIVKCNGGRSYYAYFEPKDSSQFECVLGPLRPSFDDASRDASRMVAVAASDRELVGLVMKLMMQEGAIVHRKAPPKSRPGMMLESPYIRVDVPGRAGGEEVVPVALRGIRFNTVECAVPMAREVEVRLNHTKMGRVIDCIVELFAKCADENIERPDDHTVYRFVRDTLGCRLPLPEGDVMRLIAAMADSFPNAGVAAEAPEWLHAFREKSKKVDAHVAE</sequence>
<protein>
    <submittedName>
        <fullName evidence="3">Uncharacterized protein</fullName>
    </submittedName>
</protein>
<evidence type="ECO:0000256" key="2">
    <source>
        <dbReference type="SAM" id="MobiDB-lite"/>
    </source>
</evidence>
<evidence type="ECO:0000313" key="3">
    <source>
        <dbReference type="EMBL" id="KAF4713295.1"/>
    </source>
</evidence>
<evidence type="ECO:0000256" key="1">
    <source>
        <dbReference type="SAM" id="Coils"/>
    </source>
</evidence>
<gene>
    <name evidence="3" type="ORF">FOZ62_006196</name>
</gene>
<reference evidence="3 4" key="1">
    <citation type="submission" date="2020-04" db="EMBL/GenBank/DDBJ databases">
        <title>Perkinsus olseni comparative genomics.</title>
        <authorList>
            <person name="Bogema D.R."/>
        </authorList>
    </citation>
    <scope>NUCLEOTIDE SEQUENCE [LARGE SCALE GENOMIC DNA]</scope>
    <source>
        <strain evidence="3">ATCC PRA-205</strain>
    </source>
</reference>
<dbReference type="AlphaFoldDB" id="A0A7J6QXY9"/>
<dbReference type="Proteomes" id="UP000574390">
    <property type="component" value="Unassembled WGS sequence"/>
</dbReference>
<comment type="caution">
    <text evidence="3">The sequence shown here is derived from an EMBL/GenBank/DDBJ whole genome shotgun (WGS) entry which is preliminary data.</text>
</comment>
<feature type="coiled-coil region" evidence="1">
    <location>
        <begin position="88"/>
        <end position="115"/>
    </location>
</feature>
<feature type="region of interest" description="Disordered" evidence="2">
    <location>
        <begin position="1"/>
        <end position="85"/>
    </location>
</feature>
<feature type="non-terminal residue" evidence="3">
    <location>
        <position position="1"/>
    </location>
</feature>
<keyword evidence="1" id="KW-0175">Coiled coil</keyword>
<evidence type="ECO:0000313" key="4">
    <source>
        <dbReference type="Proteomes" id="UP000574390"/>
    </source>
</evidence>